<dbReference type="InterPro" id="IPR029063">
    <property type="entry name" value="SAM-dependent_MTases_sf"/>
</dbReference>
<keyword evidence="1" id="KW-1133">Transmembrane helix</keyword>
<keyword evidence="3" id="KW-1185">Reference proteome</keyword>
<evidence type="ECO:0000256" key="1">
    <source>
        <dbReference type="SAM" id="Phobius"/>
    </source>
</evidence>
<keyword evidence="1" id="KW-0472">Membrane</keyword>
<dbReference type="AlphaFoldDB" id="A0A449BK69"/>
<name>A0A449BK69_9MOLU</name>
<dbReference type="PANTHER" id="PTHR35276">
    <property type="entry name" value="S-ADENOSYL-L-METHIONINE-DEPENDENT METHYLTRANSFERASES SUPERFAMILY PROTEIN"/>
    <property type="match status" value="1"/>
</dbReference>
<proteinExistence type="predicted"/>
<dbReference type="SUPFAM" id="SSF53335">
    <property type="entry name" value="S-adenosyl-L-methionine-dependent methyltransferases"/>
    <property type="match status" value="1"/>
</dbReference>
<dbReference type="Gene3D" id="3.40.50.150">
    <property type="entry name" value="Vaccinia Virus protein VP39"/>
    <property type="match status" value="1"/>
</dbReference>
<dbReference type="InterPro" id="IPR010719">
    <property type="entry name" value="MnmM_MeTrfase"/>
</dbReference>
<keyword evidence="1" id="KW-0812">Transmembrane</keyword>
<dbReference type="STRING" id="1408416.GCA_000702765_00307"/>
<evidence type="ECO:0000313" key="3">
    <source>
        <dbReference type="Proteomes" id="UP000290909"/>
    </source>
</evidence>
<feature type="transmembrane region" description="Helical" evidence="1">
    <location>
        <begin position="181"/>
        <end position="198"/>
    </location>
</feature>
<gene>
    <name evidence="2" type="ORF">NCTC10172_00870</name>
</gene>
<organism evidence="2 3">
    <name type="scientific">Acholeplasma hippikon</name>
    <dbReference type="NCBI Taxonomy" id="264636"/>
    <lineage>
        <taxon>Bacteria</taxon>
        <taxon>Bacillati</taxon>
        <taxon>Mycoplasmatota</taxon>
        <taxon>Mollicutes</taxon>
        <taxon>Acholeplasmatales</taxon>
        <taxon>Acholeplasmataceae</taxon>
        <taxon>Acholeplasma</taxon>
    </lineage>
</organism>
<sequence length="225" mass="26364">MKRKTVTDLAHNLLLSNINKESVIVDATAGNGHDTLFLAQHVKHVHAFDIQLQAINNSKELTKDYSNITFHHTSFENITKITPYYDGVIFNLGYLPGSDKQIKTNYHTTIQTLDKLHEKKMGFIEIVAYPGHIEGFIESVAIQSWLDKNKIKYRVIKLPFDTKNEPPFIFYWNYKDWKENFSVFLCISIVYYTVPWYISSVQYTVVRRLSLWIHNLKKVLLNFVF</sequence>
<dbReference type="Proteomes" id="UP000290909">
    <property type="component" value="Chromosome"/>
</dbReference>
<dbReference type="PANTHER" id="PTHR35276:SF1">
    <property type="entry name" value="TRNA (MNM(5)S(2)U34)-METHYLTRANSFERASE, CHLOROPLASTIC"/>
    <property type="match status" value="1"/>
</dbReference>
<dbReference type="Pfam" id="PF06962">
    <property type="entry name" value="rRNA_methylase"/>
    <property type="match status" value="1"/>
</dbReference>
<dbReference type="KEGG" id="ahk:NCTC10172_00870"/>
<accession>A0A449BK69</accession>
<dbReference type="EMBL" id="LR215050">
    <property type="protein sequence ID" value="VEU82844.1"/>
    <property type="molecule type" value="Genomic_DNA"/>
</dbReference>
<evidence type="ECO:0000313" key="2">
    <source>
        <dbReference type="EMBL" id="VEU82844.1"/>
    </source>
</evidence>
<reference evidence="2 3" key="1">
    <citation type="submission" date="2019-01" db="EMBL/GenBank/DDBJ databases">
        <authorList>
            <consortium name="Pathogen Informatics"/>
        </authorList>
    </citation>
    <scope>NUCLEOTIDE SEQUENCE [LARGE SCALE GENOMIC DNA]</scope>
    <source>
        <strain evidence="2 3">NCTC10172</strain>
    </source>
</reference>
<dbReference type="CDD" id="cd02440">
    <property type="entry name" value="AdoMet_MTases"/>
    <property type="match status" value="1"/>
</dbReference>
<protein>
    <submittedName>
        <fullName evidence="2">16S rRNA m(4)C1402 methyltranserfase</fullName>
    </submittedName>
</protein>